<name>A0A9Q1JYW6_9CARY</name>
<sequence>MDALKNFMTTITDTILQQVKKTTEAVNSARPLPTFVRTQGCDLSHRHASAMSLRPSDEMRETTRLGRDGRSQARNHDRSMRADALFKNKYKPQGLRKEVPRGDVLPTTLQLGSTHAAPLTRSEGASDAEEAIAHNHDSYTTQRTEVLPQEEECSTEIVATITGGYAVGITRSAWKAQLRGAQQVLMAKQGMRRPVFYFTHNNPLVVELKVASAFIRRSLIDTRSSVDIRRRSESHRNDPTYTMIPGQDQSREPGDFLVVDLPTAYNVILRRPTLHKFEADDGSVEKLQGDQWTAWEWYLVSIQPLVECLVEREPLEAPPSDKRQQITFPPPAETLCLGKSLLRHKTMLQVNKRKEKKDKEGQKWHFLL</sequence>
<dbReference type="PANTHER" id="PTHR33240:SF17">
    <property type="entry name" value="EUKARYOTIC PEPTIDE CHAIN RELEASE FACTOR GTP-BINDING SUBUNIT-LIKE"/>
    <property type="match status" value="1"/>
</dbReference>
<evidence type="ECO:0000313" key="2">
    <source>
        <dbReference type="EMBL" id="KAJ8433976.1"/>
    </source>
</evidence>
<dbReference type="EMBL" id="JAKOGI010000507">
    <property type="protein sequence ID" value="KAJ8433976.1"/>
    <property type="molecule type" value="Genomic_DNA"/>
</dbReference>
<feature type="compositionally biased region" description="Basic and acidic residues" evidence="1">
    <location>
        <begin position="55"/>
        <end position="86"/>
    </location>
</feature>
<gene>
    <name evidence="2" type="ORF">Cgig2_024681</name>
</gene>
<accession>A0A9Q1JYW6</accession>
<proteinExistence type="predicted"/>
<dbReference type="PANTHER" id="PTHR33240">
    <property type="entry name" value="OS08G0508500 PROTEIN"/>
    <property type="match status" value="1"/>
</dbReference>
<dbReference type="Proteomes" id="UP001153076">
    <property type="component" value="Unassembled WGS sequence"/>
</dbReference>
<evidence type="ECO:0000256" key="1">
    <source>
        <dbReference type="SAM" id="MobiDB-lite"/>
    </source>
</evidence>
<protein>
    <submittedName>
        <fullName evidence="2">Uncharacterized protein</fullName>
    </submittedName>
</protein>
<keyword evidence="3" id="KW-1185">Reference proteome</keyword>
<comment type="caution">
    <text evidence="2">The sequence shown here is derived from an EMBL/GenBank/DDBJ whole genome shotgun (WGS) entry which is preliminary data.</text>
</comment>
<reference evidence="2" key="1">
    <citation type="submission" date="2022-04" db="EMBL/GenBank/DDBJ databases">
        <title>Carnegiea gigantea Genome sequencing and assembly v2.</title>
        <authorList>
            <person name="Copetti D."/>
            <person name="Sanderson M.J."/>
            <person name="Burquez A."/>
            <person name="Wojciechowski M.F."/>
        </authorList>
    </citation>
    <scope>NUCLEOTIDE SEQUENCE</scope>
    <source>
        <strain evidence="2">SGP5-SGP5p</strain>
        <tissue evidence="2">Aerial part</tissue>
    </source>
</reference>
<feature type="region of interest" description="Disordered" evidence="1">
    <location>
        <begin position="49"/>
        <end position="127"/>
    </location>
</feature>
<dbReference type="AlphaFoldDB" id="A0A9Q1JYW6"/>
<dbReference type="OrthoDB" id="1752268at2759"/>
<organism evidence="2 3">
    <name type="scientific">Carnegiea gigantea</name>
    <dbReference type="NCBI Taxonomy" id="171969"/>
    <lineage>
        <taxon>Eukaryota</taxon>
        <taxon>Viridiplantae</taxon>
        <taxon>Streptophyta</taxon>
        <taxon>Embryophyta</taxon>
        <taxon>Tracheophyta</taxon>
        <taxon>Spermatophyta</taxon>
        <taxon>Magnoliopsida</taxon>
        <taxon>eudicotyledons</taxon>
        <taxon>Gunneridae</taxon>
        <taxon>Pentapetalae</taxon>
        <taxon>Caryophyllales</taxon>
        <taxon>Cactineae</taxon>
        <taxon>Cactaceae</taxon>
        <taxon>Cactoideae</taxon>
        <taxon>Echinocereeae</taxon>
        <taxon>Carnegiea</taxon>
    </lineage>
</organism>
<evidence type="ECO:0000313" key="3">
    <source>
        <dbReference type="Proteomes" id="UP001153076"/>
    </source>
</evidence>